<name>C6C256_MARSD</name>
<dbReference type="AlphaFoldDB" id="C6C256"/>
<evidence type="ECO:0000313" key="3">
    <source>
        <dbReference type="Proteomes" id="UP000002601"/>
    </source>
</evidence>
<protein>
    <recommendedName>
        <fullName evidence="1">Methyltransferase domain-containing protein</fullName>
    </recommendedName>
</protein>
<proteinExistence type="predicted"/>
<dbReference type="EMBL" id="CP001649">
    <property type="protein sequence ID" value="ACS81257.1"/>
    <property type="molecule type" value="Genomic_DNA"/>
</dbReference>
<gene>
    <name evidence="2" type="ordered locus">Desal_3206</name>
</gene>
<accession>C6C256</accession>
<evidence type="ECO:0000313" key="2">
    <source>
        <dbReference type="EMBL" id="ACS81257.1"/>
    </source>
</evidence>
<sequence>MSRNAELKKIVAEVGEDLIWRPLYDSEKNPLAGGIGNEIDGIDPEFKELDFTGKTVCDLGCNMGFFSFYAMRHGARKVVGYDLDSRVVAGAKKLADLYCVDNVDFCICNFTKTEPDRTFDMGMLIDIIGKAGIRNGWLDSMLRGLEKRSESEMLLTFRPVYIVDRHLSLTIKEFLEIYPKAKVEDDVFYLLDYVIEFYAENWEMTYISKEHPEKRYYKNTVHFKRK</sequence>
<evidence type="ECO:0000259" key="1">
    <source>
        <dbReference type="Pfam" id="PF13847"/>
    </source>
</evidence>
<dbReference type="CDD" id="cd02440">
    <property type="entry name" value="AdoMet_MTases"/>
    <property type="match status" value="1"/>
</dbReference>
<dbReference type="InterPro" id="IPR029063">
    <property type="entry name" value="SAM-dependent_MTases_sf"/>
</dbReference>
<dbReference type="Proteomes" id="UP000002601">
    <property type="component" value="Chromosome"/>
</dbReference>
<dbReference type="KEGG" id="dsa:Desal_3206"/>
<reference evidence="2 3" key="1">
    <citation type="submission" date="2009-06" db="EMBL/GenBank/DDBJ databases">
        <title>Complete sequence of Desulfovibrio salexigens DSM 2638.</title>
        <authorList>
            <consortium name="US DOE Joint Genome Institute"/>
            <person name="Lucas S."/>
            <person name="Copeland A."/>
            <person name="Lapidus A."/>
            <person name="Glavina del Rio T."/>
            <person name="Tice H."/>
            <person name="Bruce D."/>
            <person name="Goodwin L."/>
            <person name="Pitluck S."/>
            <person name="Munk A.C."/>
            <person name="Brettin T."/>
            <person name="Detter J.C."/>
            <person name="Han C."/>
            <person name="Tapia R."/>
            <person name="Larimer F."/>
            <person name="Land M."/>
            <person name="Hauser L."/>
            <person name="Kyrpides N."/>
            <person name="Anderson I."/>
            <person name="Wall J.D."/>
            <person name="Arkin A.P."/>
            <person name="Dehal P."/>
            <person name="Chivian D."/>
            <person name="Giles B."/>
            <person name="Hazen T.C."/>
        </authorList>
    </citation>
    <scope>NUCLEOTIDE SEQUENCE [LARGE SCALE GENOMIC DNA]</scope>
    <source>
        <strain evidence="3">ATCC 14822 / DSM 2638 / NCIMB 8403 / VKM B-1763</strain>
    </source>
</reference>
<keyword evidence="3" id="KW-1185">Reference proteome</keyword>
<dbReference type="eggNOG" id="COG2264">
    <property type="taxonomic scope" value="Bacteria"/>
</dbReference>
<dbReference type="Pfam" id="PF13847">
    <property type="entry name" value="Methyltransf_31"/>
    <property type="match status" value="1"/>
</dbReference>
<dbReference type="OrthoDB" id="9765084at2"/>
<dbReference type="STRING" id="526222.Desal_3206"/>
<dbReference type="SUPFAM" id="SSF53335">
    <property type="entry name" value="S-adenosyl-L-methionine-dependent methyltransferases"/>
    <property type="match status" value="1"/>
</dbReference>
<organism evidence="2 3">
    <name type="scientific">Maridesulfovibrio salexigens (strain ATCC 14822 / DSM 2638 / NCIMB 8403 / VKM B-1763)</name>
    <name type="common">Desulfovibrio salexigens</name>
    <dbReference type="NCBI Taxonomy" id="526222"/>
    <lineage>
        <taxon>Bacteria</taxon>
        <taxon>Pseudomonadati</taxon>
        <taxon>Thermodesulfobacteriota</taxon>
        <taxon>Desulfovibrionia</taxon>
        <taxon>Desulfovibrionales</taxon>
        <taxon>Desulfovibrionaceae</taxon>
        <taxon>Maridesulfovibrio</taxon>
    </lineage>
</organism>
<dbReference type="HOGENOM" id="CLU_1188398_0_0_7"/>
<dbReference type="Gene3D" id="3.40.50.150">
    <property type="entry name" value="Vaccinia Virus protein VP39"/>
    <property type="match status" value="1"/>
</dbReference>
<feature type="domain" description="Methyltransferase" evidence="1">
    <location>
        <begin position="53"/>
        <end position="147"/>
    </location>
</feature>
<dbReference type="RefSeq" id="WP_015853073.1">
    <property type="nucleotide sequence ID" value="NC_012881.1"/>
</dbReference>
<dbReference type="InterPro" id="IPR025714">
    <property type="entry name" value="Methyltranfer_dom"/>
</dbReference>